<dbReference type="OrthoDB" id="418495at2759"/>
<comment type="subcellular location">
    <subcellularLocation>
        <location evidence="1">Cytoplasm</location>
    </subcellularLocation>
</comment>
<dbReference type="EMBL" id="LFYR01001076">
    <property type="protein sequence ID" value="KMZ65116.1"/>
    <property type="molecule type" value="Genomic_DNA"/>
</dbReference>
<dbReference type="PANTHER" id="PTHR10168">
    <property type="entry name" value="GLUTAREDOXIN"/>
    <property type="match status" value="1"/>
</dbReference>
<evidence type="ECO:0000313" key="6">
    <source>
        <dbReference type="Proteomes" id="UP000036987"/>
    </source>
</evidence>
<evidence type="ECO:0000256" key="1">
    <source>
        <dbReference type="ARBA" id="ARBA00004496"/>
    </source>
</evidence>
<proteinExistence type="inferred from homology"/>
<dbReference type="InterPro" id="IPR011905">
    <property type="entry name" value="GlrX-like_pln_2"/>
</dbReference>
<dbReference type="Proteomes" id="UP000036987">
    <property type="component" value="Unassembled WGS sequence"/>
</dbReference>
<sequence length="117" mass="12373">MATGTMCLDLESGSTEMTLSMDHADESPRRRIERTVAENPVVVLGQIGCCMCHVVRKLLASLGIHPTVIQLEEGELTKTAPEPVVFVGGVLVGGLDRLIGLHLSGQLIGKLVDVGAL</sequence>
<protein>
    <submittedName>
        <fullName evidence="5">Glutaredoxin-C10</fullName>
    </submittedName>
</protein>
<dbReference type="SUPFAM" id="SSF52833">
    <property type="entry name" value="Thioredoxin-like"/>
    <property type="match status" value="1"/>
</dbReference>
<comment type="similarity">
    <text evidence="2">Belongs to the glutaredoxin family. CC-type subfamily.</text>
</comment>
<gene>
    <name evidence="5" type="ORF">ZOSMA_339G00150</name>
</gene>
<evidence type="ECO:0000313" key="5">
    <source>
        <dbReference type="EMBL" id="KMZ65116.1"/>
    </source>
</evidence>
<dbReference type="GO" id="GO:0005737">
    <property type="term" value="C:cytoplasm"/>
    <property type="evidence" value="ECO:0007669"/>
    <property type="project" value="UniProtKB-SubCell"/>
</dbReference>
<keyword evidence="6" id="KW-1185">Reference proteome</keyword>
<dbReference type="Gene3D" id="3.40.30.10">
    <property type="entry name" value="Glutaredoxin"/>
    <property type="match status" value="1"/>
</dbReference>
<evidence type="ECO:0000256" key="3">
    <source>
        <dbReference type="ARBA" id="ARBA00022490"/>
    </source>
</evidence>
<dbReference type="AlphaFoldDB" id="A0A0K9P7Z8"/>
<evidence type="ECO:0000256" key="4">
    <source>
        <dbReference type="ARBA" id="ARBA00023284"/>
    </source>
</evidence>
<dbReference type="InterPro" id="IPR036249">
    <property type="entry name" value="Thioredoxin-like_sf"/>
</dbReference>
<comment type="caution">
    <text evidence="5">The sequence shown here is derived from an EMBL/GenBank/DDBJ whole genome shotgun (WGS) entry which is preliminary data.</text>
</comment>
<organism evidence="5 6">
    <name type="scientific">Zostera marina</name>
    <name type="common">Eelgrass</name>
    <dbReference type="NCBI Taxonomy" id="29655"/>
    <lineage>
        <taxon>Eukaryota</taxon>
        <taxon>Viridiplantae</taxon>
        <taxon>Streptophyta</taxon>
        <taxon>Embryophyta</taxon>
        <taxon>Tracheophyta</taxon>
        <taxon>Spermatophyta</taxon>
        <taxon>Magnoliopsida</taxon>
        <taxon>Liliopsida</taxon>
        <taxon>Zosteraceae</taxon>
        <taxon>Zostera</taxon>
    </lineage>
</organism>
<evidence type="ECO:0000256" key="2">
    <source>
        <dbReference type="ARBA" id="ARBA00007568"/>
    </source>
</evidence>
<dbReference type="STRING" id="29655.A0A0K9P7Z8"/>
<accession>A0A0K9P7Z8</accession>
<keyword evidence="4" id="KW-0676">Redox-active center</keyword>
<keyword evidence="3" id="KW-0963">Cytoplasm</keyword>
<reference evidence="6" key="1">
    <citation type="journal article" date="2016" name="Nature">
        <title>The genome of the seagrass Zostera marina reveals angiosperm adaptation to the sea.</title>
        <authorList>
            <person name="Olsen J.L."/>
            <person name="Rouze P."/>
            <person name="Verhelst B."/>
            <person name="Lin Y.-C."/>
            <person name="Bayer T."/>
            <person name="Collen J."/>
            <person name="Dattolo E."/>
            <person name="De Paoli E."/>
            <person name="Dittami S."/>
            <person name="Maumus F."/>
            <person name="Michel G."/>
            <person name="Kersting A."/>
            <person name="Lauritano C."/>
            <person name="Lohaus R."/>
            <person name="Toepel M."/>
            <person name="Tonon T."/>
            <person name="Vanneste K."/>
            <person name="Amirebrahimi M."/>
            <person name="Brakel J."/>
            <person name="Bostroem C."/>
            <person name="Chovatia M."/>
            <person name="Grimwood J."/>
            <person name="Jenkins J.W."/>
            <person name="Jueterbock A."/>
            <person name="Mraz A."/>
            <person name="Stam W.T."/>
            <person name="Tice H."/>
            <person name="Bornberg-Bauer E."/>
            <person name="Green P.J."/>
            <person name="Pearson G.A."/>
            <person name="Procaccini G."/>
            <person name="Duarte C.M."/>
            <person name="Schmutz J."/>
            <person name="Reusch T.B.H."/>
            <person name="Van de Peer Y."/>
        </authorList>
    </citation>
    <scope>NUCLEOTIDE SEQUENCE [LARGE SCALE GENOMIC DNA]</scope>
    <source>
        <strain evidence="6">cv. Finnish</strain>
    </source>
</reference>
<name>A0A0K9P7Z8_ZOSMR</name>
<dbReference type="PROSITE" id="PS51354">
    <property type="entry name" value="GLUTAREDOXIN_2"/>
    <property type="match status" value="1"/>
</dbReference>
<dbReference type="OMA" id="HIALTWE"/>